<evidence type="ECO:0000313" key="3">
    <source>
        <dbReference type="Proteomes" id="UP000299102"/>
    </source>
</evidence>
<proteinExistence type="predicted"/>
<dbReference type="EMBL" id="BGZK01000698">
    <property type="protein sequence ID" value="GBP56684.1"/>
    <property type="molecule type" value="Genomic_DNA"/>
</dbReference>
<evidence type="ECO:0000256" key="1">
    <source>
        <dbReference type="SAM" id="MobiDB-lite"/>
    </source>
</evidence>
<feature type="region of interest" description="Disordered" evidence="1">
    <location>
        <begin position="1"/>
        <end position="103"/>
    </location>
</feature>
<feature type="compositionally biased region" description="Low complexity" evidence="1">
    <location>
        <begin position="53"/>
        <end position="67"/>
    </location>
</feature>
<dbReference type="AlphaFoldDB" id="A0A4C1X2X2"/>
<dbReference type="Proteomes" id="UP000299102">
    <property type="component" value="Unassembled WGS sequence"/>
</dbReference>
<evidence type="ECO:0000313" key="2">
    <source>
        <dbReference type="EMBL" id="GBP56684.1"/>
    </source>
</evidence>
<reference evidence="2 3" key="1">
    <citation type="journal article" date="2019" name="Commun. Biol.">
        <title>The bagworm genome reveals a unique fibroin gene that provides high tensile strength.</title>
        <authorList>
            <person name="Kono N."/>
            <person name="Nakamura H."/>
            <person name="Ohtoshi R."/>
            <person name="Tomita M."/>
            <person name="Numata K."/>
            <person name="Arakawa K."/>
        </authorList>
    </citation>
    <scope>NUCLEOTIDE SEQUENCE [LARGE SCALE GENOMIC DNA]</scope>
</reference>
<gene>
    <name evidence="2" type="ORF">EVAR_12363_1</name>
</gene>
<sequence>MDIRNSRNHQCIAGLLGRNKRSNGGGRTDRGVRGVDRRKSHSQSDMRAEAANSLPYSRPASRYYSSSVHRRPGVAETKVPRSTNESDAGARGEERGGAPPAHLRSPRFDVLKSHLTLGILMWVLITDAVSRRASRDVIRSKLPNSIPGREGRTDVPTTGVGCRNHLNTSKNVFGLVRNLDACAD</sequence>
<organism evidence="2 3">
    <name type="scientific">Eumeta variegata</name>
    <name type="common">Bagworm moth</name>
    <name type="synonym">Eumeta japonica</name>
    <dbReference type="NCBI Taxonomy" id="151549"/>
    <lineage>
        <taxon>Eukaryota</taxon>
        <taxon>Metazoa</taxon>
        <taxon>Ecdysozoa</taxon>
        <taxon>Arthropoda</taxon>
        <taxon>Hexapoda</taxon>
        <taxon>Insecta</taxon>
        <taxon>Pterygota</taxon>
        <taxon>Neoptera</taxon>
        <taxon>Endopterygota</taxon>
        <taxon>Lepidoptera</taxon>
        <taxon>Glossata</taxon>
        <taxon>Ditrysia</taxon>
        <taxon>Tineoidea</taxon>
        <taxon>Psychidae</taxon>
        <taxon>Oiketicinae</taxon>
        <taxon>Eumeta</taxon>
    </lineage>
</organism>
<protein>
    <submittedName>
        <fullName evidence="2">Uncharacterized protein</fullName>
    </submittedName>
</protein>
<keyword evidence="3" id="KW-1185">Reference proteome</keyword>
<name>A0A4C1X2X2_EUMVA</name>
<comment type="caution">
    <text evidence="2">The sequence shown here is derived from an EMBL/GenBank/DDBJ whole genome shotgun (WGS) entry which is preliminary data.</text>
</comment>
<feature type="compositionally biased region" description="Basic and acidic residues" evidence="1">
    <location>
        <begin position="27"/>
        <end position="48"/>
    </location>
</feature>
<accession>A0A4C1X2X2</accession>